<dbReference type="SUPFAM" id="SSF53383">
    <property type="entry name" value="PLP-dependent transferases"/>
    <property type="match status" value="1"/>
</dbReference>
<dbReference type="InterPro" id="IPR015421">
    <property type="entry name" value="PyrdxlP-dep_Trfase_major"/>
</dbReference>
<dbReference type="AlphaFoldDB" id="A0A517SQ01"/>
<evidence type="ECO:0000313" key="4">
    <source>
        <dbReference type="Proteomes" id="UP000315003"/>
    </source>
</evidence>
<dbReference type="EC" id="2.8.1.7" evidence="3"/>
<dbReference type="Gene3D" id="3.40.640.10">
    <property type="entry name" value="Type I PLP-dependent aspartate aminotransferase-like (Major domain)"/>
    <property type="match status" value="1"/>
</dbReference>
<protein>
    <submittedName>
        <fullName evidence="3">Putative cysteine desulfurase</fullName>
        <ecNumber evidence="3">2.8.1.7</ecNumber>
    </submittedName>
</protein>
<sequence length="402" mass="44203">MPSDRSRPISPGDAPRLQSDPWSWWRQQMPVAKRWSYLDHAAVGPLSAPAVESMAEYANQCSSDGDIHWPKWNARLGELRHLAADWLGADRDEICLIPNTSTGINLVAEGFPWKPGDNIVIPDGEFPSNRYPWENQRSRGVELRIVPHNNGAIDLDDLFEHVDQSTRIIATSWVGYASGFRIDLAELVQRAHQRGVLVFLDAIQGLGIFDLDLRTIDVDFLAADGHKWLLGPEGFGVAMIRKRHLDLLRCGNVGWNSAQQAFSYDTPNLVLRDSAVRFEPGSGNMVGAAALLASWKIFQAVREAHGSRAIGDRVIELATELDRRLQTAGAITRVPTSPNHQSGIVTFEVPGIEPAAIRSAAAERNCVVSCRGGGVRASIHAYNNVADFQPLLDAIDDARQAS</sequence>
<dbReference type="EMBL" id="CP036272">
    <property type="protein sequence ID" value="QDT58203.1"/>
    <property type="molecule type" value="Genomic_DNA"/>
</dbReference>
<feature type="domain" description="Aminotransferase class V" evidence="2">
    <location>
        <begin position="37"/>
        <end position="388"/>
    </location>
</feature>
<organism evidence="3 4">
    <name type="scientific">Stieleria bergensis</name>
    <dbReference type="NCBI Taxonomy" id="2528025"/>
    <lineage>
        <taxon>Bacteria</taxon>
        <taxon>Pseudomonadati</taxon>
        <taxon>Planctomycetota</taxon>
        <taxon>Planctomycetia</taxon>
        <taxon>Pirellulales</taxon>
        <taxon>Pirellulaceae</taxon>
        <taxon>Stieleria</taxon>
    </lineage>
</organism>
<dbReference type="GO" id="GO:0031071">
    <property type="term" value="F:cysteine desulfurase activity"/>
    <property type="evidence" value="ECO:0007669"/>
    <property type="project" value="UniProtKB-EC"/>
</dbReference>
<accession>A0A517SQ01</accession>
<dbReference type="Gene3D" id="3.90.1150.10">
    <property type="entry name" value="Aspartate Aminotransferase, domain 1"/>
    <property type="match status" value="1"/>
</dbReference>
<dbReference type="PANTHER" id="PTHR43586">
    <property type="entry name" value="CYSTEINE DESULFURASE"/>
    <property type="match status" value="1"/>
</dbReference>
<dbReference type="InterPro" id="IPR000192">
    <property type="entry name" value="Aminotrans_V_dom"/>
</dbReference>
<dbReference type="Proteomes" id="UP000315003">
    <property type="component" value="Chromosome"/>
</dbReference>
<proteinExistence type="predicted"/>
<dbReference type="RefSeq" id="WP_419188036.1">
    <property type="nucleotide sequence ID" value="NZ_CP036272.1"/>
</dbReference>
<reference evidence="3 4" key="1">
    <citation type="submission" date="2019-02" db="EMBL/GenBank/DDBJ databases">
        <title>Deep-cultivation of Planctomycetes and their phenomic and genomic characterization uncovers novel biology.</title>
        <authorList>
            <person name="Wiegand S."/>
            <person name="Jogler M."/>
            <person name="Boedeker C."/>
            <person name="Pinto D."/>
            <person name="Vollmers J."/>
            <person name="Rivas-Marin E."/>
            <person name="Kohn T."/>
            <person name="Peeters S.H."/>
            <person name="Heuer A."/>
            <person name="Rast P."/>
            <person name="Oberbeckmann S."/>
            <person name="Bunk B."/>
            <person name="Jeske O."/>
            <person name="Meyerdierks A."/>
            <person name="Storesund J.E."/>
            <person name="Kallscheuer N."/>
            <person name="Luecker S."/>
            <person name="Lage O.M."/>
            <person name="Pohl T."/>
            <person name="Merkel B.J."/>
            <person name="Hornburger P."/>
            <person name="Mueller R.-W."/>
            <person name="Bruemmer F."/>
            <person name="Labrenz M."/>
            <person name="Spormann A.M."/>
            <person name="Op den Camp H."/>
            <person name="Overmann J."/>
            <person name="Amann R."/>
            <person name="Jetten M.S.M."/>
            <person name="Mascher T."/>
            <person name="Medema M.H."/>
            <person name="Devos D.P."/>
            <person name="Kaster A.-K."/>
            <person name="Ovreas L."/>
            <person name="Rohde M."/>
            <person name="Galperin M.Y."/>
            <person name="Jogler C."/>
        </authorList>
    </citation>
    <scope>NUCLEOTIDE SEQUENCE [LARGE SCALE GENOMIC DNA]</scope>
    <source>
        <strain evidence="3 4">SV_7m_r</strain>
    </source>
</reference>
<evidence type="ECO:0000313" key="3">
    <source>
        <dbReference type="EMBL" id="QDT58203.1"/>
    </source>
</evidence>
<evidence type="ECO:0000259" key="2">
    <source>
        <dbReference type="Pfam" id="PF00266"/>
    </source>
</evidence>
<dbReference type="PANTHER" id="PTHR43586:SF15">
    <property type="entry name" value="BLR3095 PROTEIN"/>
    <property type="match status" value="1"/>
</dbReference>
<keyword evidence="1" id="KW-0663">Pyridoxal phosphate</keyword>
<dbReference type="Pfam" id="PF00266">
    <property type="entry name" value="Aminotran_5"/>
    <property type="match status" value="1"/>
</dbReference>
<dbReference type="InterPro" id="IPR015422">
    <property type="entry name" value="PyrdxlP-dep_Trfase_small"/>
</dbReference>
<gene>
    <name evidence="3" type="primary">csd_1</name>
    <name evidence="3" type="ORF">SV7mr_06920</name>
</gene>
<evidence type="ECO:0000256" key="1">
    <source>
        <dbReference type="ARBA" id="ARBA00022898"/>
    </source>
</evidence>
<keyword evidence="4" id="KW-1185">Reference proteome</keyword>
<name>A0A517SQ01_9BACT</name>
<dbReference type="InterPro" id="IPR015424">
    <property type="entry name" value="PyrdxlP-dep_Trfase"/>
</dbReference>
<keyword evidence="3" id="KW-0808">Transferase</keyword>